<dbReference type="STRING" id="29354.IO98_06770"/>
<comment type="subcellular location">
    <subcellularLocation>
        <location evidence="1">Cell membrane</location>
        <topology evidence="1">Single-pass type II membrane protein</topology>
    </subcellularLocation>
    <subcellularLocation>
        <location evidence="3">Membrane</location>
        <topology evidence="3">Single-pass type II membrane protein</topology>
    </subcellularLocation>
</comment>
<gene>
    <name evidence="5" type="ORF">IO98_06770</name>
</gene>
<dbReference type="InterPro" id="IPR019533">
    <property type="entry name" value="Peptidase_S26"/>
</dbReference>
<keyword evidence="3" id="KW-0812">Transmembrane</keyword>
<keyword evidence="6" id="KW-1185">Reference proteome</keyword>
<dbReference type="PANTHER" id="PTHR43390:SF1">
    <property type="entry name" value="CHLOROPLAST PROCESSING PEPTIDASE"/>
    <property type="match status" value="1"/>
</dbReference>
<feature type="domain" description="Peptidase S26" evidence="4">
    <location>
        <begin position="33"/>
        <end position="176"/>
    </location>
</feature>
<dbReference type="InterPro" id="IPR000223">
    <property type="entry name" value="Pept_S26A_signal_pept_1"/>
</dbReference>
<evidence type="ECO:0000256" key="2">
    <source>
        <dbReference type="ARBA" id="ARBA00009370"/>
    </source>
</evidence>
<sequence>MAEIQQEIKAAGKNHESTKEYSLGEEILFLLAKIAGIILAFLLVFTFLFGLCRNQDASMGPSVKDGDLVMFYRLDKNYIARDALVLEFKGQKQIRRVVATAGDTVDITEEGLLVNGALQQEPEIYSPTQRYENGAEFPLTLNEGEVFVLGDSRVNATDSRIYGAVKVKDTLGKVMTVLRRRNI</sequence>
<comment type="caution">
    <text evidence="5">The sequence shown here is derived from an EMBL/GenBank/DDBJ whole genome shotgun (WGS) entry which is preliminary data.</text>
</comment>
<dbReference type="PRINTS" id="PR00727">
    <property type="entry name" value="LEADERPTASE"/>
</dbReference>
<dbReference type="AlphaFoldDB" id="A0A084JPC8"/>
<dbReference type="GO" id="GO:0004252">
    <property type="term" value="F:serine-type endopeptidase activity"/>
    <property type="evidence" value="ECO:0007669"/>
    <property type="project" value="InterPro"/>
</dbReference>
<comment type="similarity">
    <text evidence="2 3">Belongs to the peptidase S26 family.</text>
</comment>
<dbReference type="GO" id="GO:0005886">
    <property type="term" value="C:plasma membrane"/>
    <property type="evidence" value="ECO:0007669"/>
    <property type="project" value="UniProtKB-SubCell"/>
</dbReference>
<dbReference type="Pfam" id="PF10502">
    <property type="entry name" value="Peptidase_S26"/>
    <property type="match status" value="1"/>
</dbReference>
<comment type="catalytic activity">
    <reaction evidence="3">
        <text>Cleavage of hydrophobic, N-terminal signal or leader sequences from secreted and periplasmic proteins.</text>
        <dbReference type="EC" id="3.4.21.89"/>
    </reaction>
</comment>
<reference evidence="5 6" key="1">
    <citation type="submission" date="2014-07" db="EMBL/GenBank/DDBJ databases">
        <title>Draft genome of Clostridium celerecrescens 152B isolated from sediments associated with methane hydrate from Krishna Godavari basin.</title>
        <authorList>
            <person name="Honkalas V.S."/>
            <person name="Dabir A.P."/>
            <person name="Arora P."/>
            <person name="Dhakephalkar P.K."/>
        </authorList>
    </citation>
    <scope>NUCLEOTIDE SEQUENCE [LARGE SCALE GENOMIC DNA]</scope>
    <source>
        <strain evidence="5 6">152B</strain>
    </source>
</reference>
<evidence type="ECO:0000313" key="5">
    <source>
        <dbReference type="EMBL" id="KEZ90812.1"/>
    </source>
</evidence>
<keyword evidence="3" id="KW-0645">Protease</keyword>
<accession>A0A084JPC8</accession>
<dbReference type="EMBL" id="JPME01000009">
    <property type="protein sequence ID" value="KEZ90812.1"/>
    <property type="molecule type" value="Genomic_DNA"/>
</dbReference>
<dbReference type="GO" id="GO:0009003">
    <property type="term" value="F:signal peptidase activity"/>
    <property type="evidence" value="ECO:0007669"/>
    <property type="project" value="UniProtKB-EC"/>
</dbReference>
<dbReference type="RefSeq" id="WP_038279414.1">
    <property type="nucleotide sequence ID" value="NZ_JPME01000009.1"/>
</dbReference>
<evidence type="ECO:0000259" key="4">
    <source>
        <dbReference type="Pfam" id="PF10502"/>
    </source>
</evidence>
<dbReference type="OrthoDB" id="9802919at2"/>
<evidence type="ECO:0000313" key="6">
    <source>
        <dbReference type="Proteomes" id="UP000028525"/>
    </source>
</evidence>
<dbReference type="InterPro" id="IPR036286">
    <property type="entry name" value="LexA/Signal_pep-like_sf"/>
</dbReference>
<proteinExistence type="inferred from homology"/>
<keyword evidence="3" id="KW-1133">Transmembrane helix</keyword>
<evidence type="ECO:0000256" key="3">
    <source>
        <dbReference type="RuleBase" id="RU362042"/>
    </source>
</evidence>
<dbReference type="PANTHER" id="PTHR43390">
    <property type="entry name" value="SIGNAL PEPTIDASE I"/>
    <property type="match status" value="1"/>
</dbReference>
<feature type="transmembrane region" description="Helical" evidence="3">
    <location>
        <begin position="27"/>
        <end position="52"/>
    </location>
</feature>
<dbReference type="EC" id="3.4.21.89" evidence="3"/>
<protein>
    <recommendedName>
        <fullName evidence="3">Signal peptidase I</fullName>
        <ecNumber evidence="3">3.4.21.89</ecNumber>
    </recommendedName>
</protein>
<keyword evidence="3" id="KW-0472">Membrane</keyword>
<organism evidence="5 6">
    <name type="scientific">Lacrimispora celerecrescens</name>
    <dbReference type="NCBI Taxonomy" id="29354"/>
    <lineage>
        <taxon>Bacteria</taxon>
        <taxon>Bacillati</taxon>
        <taxon>Bacillota</taxon>
        <taxon>Clostridia</taxon>
        <taxon>Lachnospirales</taxon>
        <taxon>Lachnospiraceae</taxon>
        <taxon>Lacrimispora</taxon>
    </lineage>
</organism>
<dbReference type="Gene3D" id="2.10.109.10">
    <property type="entry name" value="Umud Fragment, subunit A"/>
    <property type="match status" value="1"/>
</dbReference>
<dbReference type="Proteomes" id="UP000028525">
    <property type="component" value="Unassembled WGS sequence"/>
</dbReference>
<dbReference type="CDD" id="cd06530">
    <property type="entry name" value="S26_SPase_I"/>
    <property type="match status" value="1"/>
</dbReference>
<dbReference type="SUPFAM" id="SSF51306">
    <property type="entry name" value="LexA/Signal peptidase"/>
    <property type="match status" value="1"/>
</dbReference>
<dbReference type="GO" id="GO:0006465">
    <property type="term" value="P:signal peptide processing"/>
    <property type="evidence" value="ECO:0007669"/>
    <property type="project" value="InterPro"/>
</dbReference>
<evidence type="ECO:0000256" key="1">
    <source>
        <dbReference type="ARBA" id="ARBA00004401"/>
    </source>
</evidence>
<keyword evidence="3" id="KW-0378">Hydrolase</keyword>
<dbReference type="NCBIfam" id="TIGR02227">
    <property type="entry name" value="sigpep_I_bact"/>
    <property type="match status" value="1"/>
</dbReference>
<name>A0A084JPC8_9FIRM</name>